<gene>
    <name evidence="1" type="ORF">WG66_12734</name>
</gene>
<proteinExistence type="predicted"/>
<evidence type="ECO:0000313" key="1">
    <source>
        <dbReference type="EMBL" id="KTB34714.1"/>
    </source>
</evidence>
<name>A0A0W0FEJ3_MONRR</name>
<accession>A0A0W0FEJ3</accession>
<reference evidence="1 2" key="1">
    <citation type="submission" date="2015-12" db="EMBL/GenBank/DDBJ databases">
        <title>Draft genome sequence of Moniliophthora roreri, the causal agent of frosty pod rot of cacao.</title>
        <authorList>
            <person name="Aime M.C."/>
            <person name="Diaz-Valderrama J.R."/>
            <person name="Kijpornyongpan T."/>
            <person name="Phillips-Mora W."/>
        </authorList>
    </citation>
    <scope>NUCLEOTIDE SEQUENCE [LARGE SCALE GENOMIC DNA]</scope>
    <source>
        <strain evidence="1 2">MCA 2952</strain>
    </source>
</reference>
<protein>
    <submittedName>
        <fullName evidence="1">Uncharacterized protein</fullName>
    </submittedName>
</protein>
<dbReference type="EMBL" id="LATX01002049">
    <property type="protein sequence ID" value="KTB34714.1"/>
    <property type="molecule type" value="Genomic_DNA"/>
</dbReference>
<sequence length="114" mass="12403">MIVHVLRIDENVVEVDDNTDVQEISKDGIDEALESGRSVGESFGDDVPLIRAVSGPECSFPLVTFSNSYKMVRMAKIKLGIDFGLTQGIEKVGNEGKRIAVLLGDLVKTSKIHT</sequence>
<dbReference type="AlphaFoldDB" id="A0A0W0FEJ3"/>
<organism evidence="1 2">
    <name type="scientific">Moniliophthora roreri</name>
    <name type="common">Frosty pod rot fungus</name>
    <name type="synonym">Monilia roreri</name>
    <dbReference type="NCBI Taxonomy" id="221103"/>
    <lineage>
        <taxon>Eukaryota</taxon>
        <taxon>Fungi</taxon>
        <taxon>Dikarya</taxon>
        <taxon>Basidiomycota</taxon>
        <taxon>Agaricomycotina</taxon>
        <taxon>Agaricomycetes</taxon>
        <taxon>Agaricomycetidae</taxon>
        <taxon>Agaricales</taxon>
        <taxon>Marasmiineae</taxon>
        <taxon>Marasmiaceae</taxon>
        <taxon>Moniliophthora</taxon>
    </lineage>
</organism>
<evidence type="ECO:0000313" key="2">
    <source>
        <dbReference type="Proteomes" id="UP000054988"/>
    </source>
</evidence>
<comment type="caution">
    <text evidence="1">The sequence shown here is derived from an EMBL/GenBank/DDBJ whole genome shotgun (WGS) entry which is preliminary data.</text>
</comment>
<dbReference type="Proteomes" id="UP000054988">
    <property type="component" value="Unassembled WGS sequence"/>
</dbReference>